<organism evidence="2 3">
    <name type="scientific">Aequorivita ciconiae</name>
    <dbReference type="NCBI Taxonomy" id="2494375"/>
    <lineage>
        <taxon>Bacteria</taxon>
        <taxon>Pseudomonadati</taxon>
        <taxon>Bacteroidota</taxon>
        <taxon>Flavobacteriia</taxon>
        <taxon>Flavobacteriales</taxon>
        <taxon>Flavobacteriaceae</taxon>
        <taxon>Aequorivita</taxon>
    </lineage>
</organism>
<protein>
    <submittedName>
        <fullName evidence="2">Uncharacterized protein</fullName>
    </submittedName>
</protein>
<dbReference type="KEGG" id="aev:EI546_08990"/>
<gene>
    <name evidence="2" type="ORF">EI546_08990</name>
</gene>
<dbReference type="Gene3D" id="1.20.5.1700">
    <property type="match status" value="1"/>
</dbReference>
<evidence type="ECO:0000313" key="2">
    <source>
        <dbReference type="EMBL" id="QAA81845.1"/>
    </source>
</evidence>
<dbReference type="RefSeq" id="WP_128250226.1">
    <property type="nucleotide sequence ID" value="NZ_CP034951.1"/>
</dbReference>
<evidence type="ECO:0000256" key="1">
    <source>
        <dbReference type="SAM" id="MobiDB-lite"/>
    </source>
</evidence>
<proteinExistence type="predicted"/>
<dbReference type="EMBL" id="CP034951">
    <property type="protein sequence ID" value="QAA81845.1"/>
    <property type="molecule type" value="Genomic_DNA"/>
</dbReference>
<evidence type="ECO:0000313" key="3">
    <source>
        <dbReference type="Proteomes" id="UP000285517"/>
    </source>
</evidence>
<keyword evidence="3" id="KW-1185">Reference proteome</keyword>
<feature type="region of interest" description="Disordered" evidence="1">
    <location>
        <begin position="315"/>
        <end position="338"/>
    </location>
</feature>
<sequence length="338" mass="39308">MNDLYEIIGRVIDGAKKGGIANLRVEAWDKDVKYHDLLGSCITNADGGFEMSFDSTYFREFAPEEKPDIFFKIYLGKKLIKSTEDTPLKNAERKVNVTLTIDLPEYMMPEGRDRVSTEQMLRIAAFFQDSDFAGVYSDYRKKAGTSINHLSDMIMNTVNKFDFEPIKRSPVREEEIIDQKLVDVKKNMESQNVTIGEIREYDPKLDRTSIMDINFIHKNIKEGQRINLYEEEGVVKYYTFANEKTESRSETPLQNTTTEKRPDEVVTLKTEVSQLKRQLNEVHATHQREISLRDERIKKLEKSVTQFDKFSSEFESLKNQVSQLSKTPKKPIRKKDDK</sequence>
<dbReference type="AlphaFoldDB" id="A0A410G3Q2"/>
<accession>A0A410G3Q2</accession>
<dbReference type="Proteomes" id="UP000285517">
    <property type="component" value="Chromosome"/>
</dbReference>
<dbReference type="Gene3D" id="2.60.40.3330">
    <property type="match status" value="1"/>
</dbReference>
<feature type="compositionally biased region" description="Polar residues" evidence="1">
    <location>
        <begin position="317"/>
        <end position="326"/>
    </location>
</feature>
<reference evidence="2 3" key="1">
    <citation type="submission" date="2019-01" db="EMBL/GenBank/DDBJ databases">
        <title>Complete genome sequencing of Aequorivita sp. H23M31.</title>
        <authorList>
            <person name="Bae J.-W."/>
        </authorList>
    </citation>
    <scope>NUCLEOTIDE SEQUENCE [LARGE SCALE GENOMIC DNA]</scope>
    <source>
        <strain evidence="2 3">H23M31</strain>
    </source>
</reference>
<name>A0A410G3Q2_9FLAO</name>
<feature type="compositionally biased region" description="Basic residues" evidence="1">
    <location>
        <begin position="327"/>
        <end position="338"/>
    </location>
</feature>
<dbReference type="OrthoDB" id="9781691at2"/>
<dbReference type="InterPro" id="IPR038479">
    <property type="entry name" value="Transthyretin-like_sf"/>
</dbReference>